<evidence type="ECO:0000313" key="5">
    <source>
        <dbReference type="Proteomes" id="UP000182486"/>
    </source>
</evidence>
<protein>
    <recommendedName>
        <fullName evidence="3">HTH tetR-type domain-containing protein</fullName>
    </recommendedName>
</protein>
<proteinExistence type="predicted"/>
<dbReference type="Gene3D" id="1.10.357.10">
    <property type="entry name" value="Tetracycline Repressor, domain 2"/>
    <property type="match status" value="1"/>
</dbReference>
<dbReference type="SUPFAM" id="SSF46689">
    <property type="entry name" value="Homeodomain-like"/>
    <property type="match status" value="1"/>
</dbReference>
<evidence type="ECO:0000259" key="3">
    <source>
        <dbReference type="PROSITE" id="PS50977"/>
    </source>
</evidence>
<dbReference type="InterPro" id="IPR001647">
    <property type="entry name" value="HTH_TetR"/>
</dbReference>
<evidence type="ECO:0000256" key="2">
    <source>
        <dbReference type="PROSITE-ProRule" id="PRU00335"/>
    </source>
</evidence>
<dbReference type="PROSITE" id="PS50977">
    <property type="entry name" value="HTH_TETR_2"/>
    <property type="match status" value="1"/>
</dbReference>
<dbReference type="Pfam" id="PF17940">
    <property type="entry name" value="TetR_C_31"/>
    <property type="match status" value="1"/>
</dbReference>
<keyword evidence="1 2" id="KW-0238">DNA-binding</keyword>
<sequence length="194" mass="21293">MSTERLSAIADAGLRLIAREGLRGLTHRAVDAEVGLPAGSTSYYFRKRDDLVTACVRRLVEIDLLEIAATGIADRAMTADQLADMGADLMWHWITVDAHRHLARYELLLHSRRRPELAAELLDAGDRLRVAMAAMLETQNCAQPASTAAWFVSCIDGVVLDQLTGPGQRRMSRSDLRAFAITLVRAALADPDGR</sequence>
<dbReference type="GO" id="GO:0003677">
    <property type="term" value="F:DNA binding"/>
    <property type="evidence" value="ECO:0007669"/>
    <property type="project" value="UniProtKB-UniRule"/>
</dbReference>
<dbReference type="EMBL" id="MEIA01000439">
    <property type="protein sequence ID" value="OJF11056.1"/>
    <property type="molecule type" value="Genomic_DNA"/>
</dbReference>
<dbReference type="Pfam" id="PF00440">
    <property type="entry name" value="TetR_N"/>
    <property type="match status" value="1"/>
</dbReference>
<dbReference type="InterPro" id="IPR009057">
    <property type="entry name" value="Homeodomain-like_sf"/>
</dbReference>
<dbReference type="RefSeq" id="WP_071808366.1">
    <property type="nucleotide sequence ID" value="NZ_MEIA01000439.1"/>
</dbReference>
<accession>A0A1K0FE93</accession>
<evidence type="ECO:0000313" key="4">
    <source>
        <dbReference type="EMBL" id="OJF11056.1"/>
    </source>
</evidence>
<keyword evidence="5" id="KW-1185">Reference proteome</keyword>
<feature type="DNA-binding region" description="H-T-H motif" evidence="2">
    <location>
        <begin position="26"/>
        <end position="45"/>
    </location>
</feature>
<evidence type="ECO:0000256" key="1">
    <source>
        <dbReference type="ARBA" id="ARBA00023125"/>
    </source>
</evidence>
<comment type="caution">
    <text evidence="4">The sequence shown here is derived from an EMBL/GenBank/DDBJ whole genome shotgun (WGS) entry which is preliminary data.</text>
</comment>
<feature type="domain" description="HTH tetR-type" evidence="3">
    <location>
        <begin position="3"/>
        <end position="63"/>
    </location>
</feature>
<organism evidence="4 5">
    <name type="scientific">Couchioplanes caeruleus subsp. caeruleus</name>
    <dbReference type="NCBI Taxonomy" id="56427"/>
    <lineage>
        <taxon>Bacteria</taxon>
        <taxon>Bacillati</taxon>
        <taxon>Actinomycetota</taxon>
        <taxon>Actinomycetes</taxon>
        <taxon>Micromonosporales</taxon>
        <taxon>Micromonosporaceae</taxon>
        <taxon>Couchioplanes</taxon>
    </lineage>
</organism>
<gene>
    <name evidence="4" type="ORF">BG844_28310</name>
</gene>
<reference evidence="4 5" key="1">
    <citation type="submission" date="2016-09" db="EMBL/GenBank/DDBJ databases">
        <title>Couchioplanes caeruleus draft genome sequence.</title>
        <authorList>
            <person name="Sheehan J."/>
            <person name="Caffrey P."/>
        </authorList>
    </citation>
    <scope>NUCLEOTIDE SEQUENCE [LARGE SCALE GENOMIC DNA]</scope>
    <source>
        <strain evidence="4 5">DSM 43634</strain>
    </source>
</reference>
<dbReference type="Proteomes" id="UP000182486">
    <property type="component" value="Unassembled WGS sequence"/>
</dbReference>
<dbReference type="InterPro" id="IPR041583">
    <property type="entry name" value="TetR_C_31"/>
</dbReference>
<dbReference type="AlphaFoldDB" id="A0A1K0FE93"/>
<name>A0A1K0FE93_9ACTN</name>